<feature type="compositionally biased region" description="Polar residues" evidence="1">
    <location>
        <begin position="24"/>
        <end position="35"/>
    </location>
</feature>
<name>H1Z1W6_9EURY</name>
<reference evidence="2 3" key="1">
    <citation type="submission" date="2011-10" db="EMBL/GenBank/DDBJ databases">
        <title>The Improved High-Quality Draft genome of Methanoplanus limicola DSM 2279.</title>
        <authorList>
            <consortium name="US DOE Joint Genome Institute (JGI-PGF)"/>
            <person name="Lucas S."/>
            <person name="Copeland A."/>
            <person name="Lapidus A."/>
            <person name="Glavina del Rio T."/>
            <person name="Dalin E."/>
            <person name="Tice H."/>
            <person name="Bruce D."/>
            <person name="Goodwin L."/>
            <person name="Pitluck S."/>
            <person name="Peters L."/>
            <person name="Mikhailova N."/>
            <person name="Lu M."/>
            <person name="Kyrpides N."/>
            <person name="Mavromatis K."/>
            <person name="Ivanova N."/>
            <person name="Markowitz V."/>
            <person name="Cheng J.-F."/>
            <person name="Hugenholtz P."/>
            <person name="Woyke T."/>
            <person name="Wu D."/>
            <person name="Wirth R."/>
            <person name="Brambilla E.-M."/>
            <person name="Klenk H.-P."/>
            <person name="Eisen J.A."/>
        </authorList>
    </citation>
    <scope>NUCLEOTIDE SEQUENCE [LARGE SCALE GENOMIC DNA]</scope>
    <source>
        <strain evidence="2 3">DSM 2279</strain>
    </source>
</reference>
<gene>
    <name evidence="2" type="ORF">Metlim_1324</name>
</gene>
<dbReference type="Proteomes" id="UP000005741">
    <property type="component" value="Chromosome"/>
</dbReference>
<evidence type="ECO:0000256" key="1">
    <source>
        <dbReference type="SAM" id="MobiDB-lite"/>
    </source>
</evidence>
<dbReference type="HOGENOM" id="CLU_2433884_0_0_2"/>
<proteinExistence type="predicted"/>
<keyword evidence="3" id="KW-1185">Reference proteome</keyword>
<dbReference type="OrthoDB" id="117754at2157"/>
<feature type="compositionally biased region" description="Gly residues" evidence="1">
    <location>
        <begin position="10"/>
        <end position="20"/>
    </location>
</feature>
<evidence type="ECO:0000313" key="2">
    <source>
        <dbReference type="EMBL" id="EHQ35433.1"/>
    </source>
</evidence>
<organism evidence="2 3">
    <name type="scientific">Methanoplanus limicola DSM 2279</name>
    <dbReference type="NCBI Taxonomy" id="937775"/>
    <lineage>
        <taxon>Archaea</taxon>
        <taxon>Methanobacteriati</taxon>
        <taxon>Methanobacteriota</taxon>
        <taxon>Stenosarchaea group</taxon>
        <taxon>Methanomicrobia</taxon>
        <taxon>Methanomicrobiales</taxon>
        <taxon>Methanomicrobiaceae</taxon>
        <taxon>Methanoplanus</taxon>
    </lineage>
</organism>
<accession>H1Z1W6</accession>
<feature type="region of interest" description="Disordered" evidence="1">
    <location>
        <begin position="1"/>
        <end position="55"/>
    </location>
</feature>
<dbReference type="AlphaFoldDB" id="H1Z1W6"/>
<dbReference type="EMBL" id="CM001436">
    <property type="protein sequence ID" value="EHQ35433.1"/>
    <property type="molecule type" value="Genomic_DNA"/>
</dbReference>
<dbReference type="RefSeq" id="WP_004077186.1">
    <property type="nucleotide sequence ID" value="NZ_CM001436.1"/>
</dbReference>
<dbReference type="InParanoid" id="H1Z1W6"/>
<sequence>MPGFDRTGPQGRGPMTGRGMGQCRSENISGATAQADTEGETANIGVIRTPGNVPPAGNIVYGAGRGGVPRGCGMGFCGGRGGRGRGRGRF</sequence>
<evidence type="ECO:0000313" key="3">
    <source>
        <dbReference type="Proteomes" id="UP000005741"/>
    </source>
</evidence>
<protein>
    <submittedName>
        <fullName evidence="2">Uncharacterized protein</fullName>
    </submittedName>
</protein>